<dbReference type="Proteomes" id="UP000281084">
    <property type="component" value="Unassembled WGS sequence"/>
</dbReference>
<sequence>MHKNTKWASLIGLLFLSTSGFAQDLTGVWKQIDDKTGSPKALIEIKKDTNGSFSGKIIKITPRPGYTPREKCVNCPQPYTDQPILGLEVFKGLKLLDENNYDEGKILDPLSGKMYSLKGKLMSNGKRLHLRGYIGISAIGRTQMWIRQE</sequence>
<proteinExistence type="predicted"/>
<name>A0A3A8FQU8_9GAMM</name>
<feature type="domain" description="DUF2147" evidence="2">
    <location>
        <begin position="27"/>
        <end position="147"/>
    </location>
</feature>
<gene>
    <name evidence="3" type="ORF">D7V64_15630</name>
</gene>
<comment type="caution">
    <text evidence="3">The sequence shown here is derived from an EMBL/GenBank/DDBJ whole genome shotgun (WGS) entry which is preliminary data.</text>
</comment>
<dbReference type="PANTHER" id="PTHR36919:SF3">
    <property type="entry name" value="BLL5882 PROTEIN"/>
    <property type="match status" value="1"/>
</dbReference>
<evidence type="ECO:0000256" key="1">
    <source>
        <dbReference type="SAM" id="SignalP"/>
    </source>
</evidence>
<dbReference type="AlphaFoldDB" id="A0A3A8FQU8"/>
<accession>A0A3A8FQU8</accession>
<organism evidence="3 4">
    <name type="scientific">Acinetobacter cumulans</name>
    <dbReference type="NCBI Taxonomy" id="2136182"/>
    <lineage>
        <taxon>Bacteria</taxon>
        <taxon>Pseudomonadati</taxon>
        <taxon>Pseudomonadota</taxon>
        <taxon>Gammaproteobacteria</taxon>
        <taxon>Moraxellales</taxon>
        <taxon>Moraxellaceae</taxon>
        <taxon>Acinetobacter</taxon>
    </lineage>
</organism>
<reference evidence="3 4" key="1">
    <citation type="submission" date="2018-09" db="EMBL/GenBank/DDBJ databases">
        <title>The draft genome of Acinetobacter spp. strains.</title>
        <authorList>
            <person name="Qin J."/>
            <person name="Feng Y."/>
            <person name="Zong Z."/>
        </authorList>
    </citation>
    <scope>NUCLEOTIDE SEQUENCE [LARGE SCALE GENOMIC DNA]</scope>
    <source>
        <strain evidence="3 4">WCHAc060002</strain>
    </source>
</reference>
<dbReference type="Pfam" id="PF09917">
    <property type="entry name" value="DUF2147"/>
    <property type="match status" value="1"/>
</dbReference>
<dbReference type="Gene3D" id="2.40.128.520">
    <property type="match status" value="1"/>
</dbReference>
<protein>
    <submittedName>
        <fullName evidence="3">DUF2147 domain-containing protein</fullName>
    </submittedName>
</protein>
<dbReference type="EMBL" id="RAXZ01000036">
    <property type="protein sequence ID" value="RKG48276.1"/>
    <property type="molecule type" value="Genomic_DNA"/>
</dbReference>
<dbReference type="InterPro" id="IPR019223">
    <property type="entry name" value="DUF2147"/>
</dbReference>
<feature type="signal peptide" evidence="1">
    <location>
        <begin position="1"/>
        <end position="22"/>
    </location>
</feature>
<evidence type="ECO:0000313" key="3">
    <source>
        <dbReference type="EMBL" id="RKG48276.1"/>
    </source>
</evidence>
<evidence type="ECO:0000313" key="4">
    <source>
        <dbReference type="Proteomes" id="UP000281084"/>
    </source>
</evidence>
<dbReference type="RefSeq" id="WP_120368284.1">
    <property type="nucleotide sequence ID" value="NZ_RAXZ01000036.1"/>
</dbReference>
<evidence type="ECO:0000259" key="2">
    <source>
        <dbReference type="Pfam" id="PF09917"/>
    </source>
</evidence>
<dbReference type="PANTHER" id="PTHR36919">
    <property type="entry name" value="BLR1215 PROTEIN"/>
    <property type="match status" value="1"/>
</dbReference>
<feature type="chain" id="PRO_5017400562" evidence="1">
    <location>
        <begin position="23"/>
        <end position="149"/>
    </location>
</feature>
<keyword evidence="1" id="KW-0732">Signal</keyword>